<accession>A0A383XPY4</accession>
<dbReference type="AlphaFoldDB" id="A0A383XPY4"/>
<evidence type="ECO:0000313" key="2">
    <source>
        <dbReference type="Proteomes" id="UP000251800"/>
    </source>
</evidence>
<dbReference type="Proteomes" id="UP000251800">
    <property type="component" value="Unassembled WGS sequence"/>
</dbReference>
<sequence>MSLFRLSKVVKKPQITAGHGGHSYTTSGDTTLPFSSGEYAEWVNSQCGPVRTADELLDRVVSALGEIAYDLENAALSHRLAWKAIGLEGDLQPSLGSELERKSARQFTIHREPEVAENKKPDYIVQSAASPDRVAIELKLIDKWSGNELVERLENQLIGQYMRHRECRSGVFLLVAQRKQGLTFTVAGRQRRMKLAEALDYLQMVANSCVASVSSAERVVVLALQLPG</sequence>
<reference evidence="1 2" key="1">
    <citation type="submission" date="2018-05" db="EMBL/GenBank/DDBJ databases">
        <title>Abyssibacter profundi OUC007T gen. nov., sp. nov, a marine bacterium isolated from seawater of the Mariana Trench.</title>
        <authorList>
            <person name="Zhou S."/>
        </authorList>
    </citation>
    <scope>NUCLEOTIDE SEQUENCE [LARGE SCALE GENOMIC DNA]</scope>
    <source>
        <strain evidence="1 2">OUC007</strain>
    </source>
</reference>
<gene>
    <name evidence="1" type="ORF">DEH80_16420</name>
</gene>
<proteinExistence type="predicted"/>
<evidence type="ECO:0000313" key="1">
    <source>
        <dbReference type="EMBL" id="PWN54688.1"/>
    </source>
</evidence>
<organism evidence="1 2">
    <name type="scientific">Abyssibacter profundi</name>
    <dbReference type="NCBI Taxonomy" id="2182787"/>
    <lineage>
        <taxon>Bacteria</taxon>
        <taxon>Pseudomonadati</taxon>
        <taxon>Pseudomonadota</taxon>
        <taxon>Gammaproteobacteria</taxon>
        <taxon>Chromatiales</taxon>
        <taxon>Oceanococcaceae</taxon>
        <taxon>Abyssibacter</taxon>
    </lineage>
</organism>
<comment type="caution">
    <text evidence="1">The sequence shown here is derived from an EMBL/GenBank/DDBJ whole genome shotgun (WGS) entry which is preliminary data.</text>
</comment>
<keyword evidence="2" id="KW-1185">Reference proteome</keyword>
<protein>
    <submittedName>
        <fullName evidence="1">Uncharacterized protein</fullName>
    </submittedName>
</protein>
<dbReference type="EMBL" id="QEQK01000020">
    <property type="protein sequence ID" value="PWN54688.1"/>
    <property type="molecule type" value="Genomic_DNA"/>
</dbReference>
<name>A0A383XPY4_9GAMM</name>